<reference evidence="1 2" key="1">
    <citation type="submission" date="2017-01" db="EMBL/GenBank/DDBJ databases">
        <authorList>
            <person name="Mah S.A."/>
            <person name="Swanson W.J."/>
            <person name="Moy G.W."/>
            <person name="Vacquier V.D."/>
        </authorList>
    </citation>
    <scope>NUCLEOTIDE SEQUENCE [LARGE SCALE GENOMIC DNA]</scope>
    <source>
        <strain evidence="1 2">CPCC 203464</strain>
    </source>
</reference>
<proteinExistence type="predicted"/>
<evidence type="ECO:0000313" key="1">
    <source>
        <dbReference type="EMBL" id="SIS19515.1"/>
    </source>
</evidence>
<dbReference type="AlphaFoldDB" id="A0A1N7H3T9"/>
<organism evidence="1 2">
    <name type="scientific">Williamsia sterculiae</name>
    <dbReference type="NCBI Taxonomy" id="1344003"/>
    <lineage>
        <taxon>Bacteria</taxon>
        <taxon>Bacillati</taxon>
        <taxon>Actinomycetota</taxon>
        <taxon>Actinomycetes</taxon>
        <taxon>Mycobacteriales</taxon>
        <taxon>Nocardiaceae</taxon>
        <taxon>Williamsia</taxon>
    </lineage>
</organism>
<accession>A0A1N7H3T9</accession>
<dbReference type="RefSeq" id="WP_076482079.1">
    <property type="nucleotide sequence ID" value="NZ_FTNT01000011.1"/>
</dbReference>
<evidence type="ECO:0000313" key="2">
    <source>
        <dbReference type="Proteomes" id="UP000186218"/>
    </source>
</evidence>
<name>A0A1N7H3T9_9NOCA</name>
<keyword evidence="2" id="KW-1185">Reference proteome</keyword>
<dbReference type="Proteomes" id="UP000186218">
    <property type="component" value="Unassembled WGS sequence"/>
</dbReference>
<sequence length="79" mass="8176">MSQSNRSDASRASATRLVLALRDEDPDAVHAVLNEAADAATLRDLAVAAATLAAQRISDDEAPALVAQALDKLAEPPIV</sequence>
<gene>
    <name evidence="1" type="ORF">SAMN05445060_3489</name>
</gene>
<dbReference type="STRING" id="1344003.SAMN05445060_3489"/>
<protein>
    <submittedName>
        <fullName evidence="1">Uncharacterized protein</fullName>
    </submittedName>
</protein>
<dbReference type="EMBL" id="FTNT01000011">
    <property type="protein sequence ID" value="SIS19515.1"/>
    <property type="molecule type" value="Genomic_DNA"/>
</dbReference>